<dbReference type="Ensembl" id="ENSEBUT00000025798.1">
    <property type="protein sequence ID" value="ENSEBUP00000025222.1"/>
    <property type="gene ID" value="ENSEBUG00000015561.1"/>
</dbReference>
<protein>
    <submittedName>
        <fullName evidence="4">Coiled-coil-helix-coiled-coil-helix domain containing 5</fullName>
    </submittedName>
</protein>
<dbReference type="GeneTree" id="ENSGT00390000007919"/>
<dbReference type="Pfam" id="PF06747">
    <property type="entry name" value="CHCH"/>
    <property type="match status" value="1"/>
</dbReference>
<dbReference type="OMA" id="QKIRRDC"/>
<dbReference type="InterPro" id="IPR031731">
    <property type="entry name" value="CX9C"/>
</dbReference>
<dbReference type="Proteomes" id="UP000694388">
    <property type="component" value="Unplaced"/>
</dbReference>
<dbReference type="PANTHER" id="PTHR47106:SF1">
    <property type="entry name" value="COILED-COIL-HELIX-COILED-COIL-HELIX DOMAIN-CONTAINING PROTEIN 5"/>
    <property type="match status" value="1"/>
</dbReference>
<dbReference type="Pfam" id="PF16860">
    <property type="entry name" value="CX9C"/>
    <property type="match status" value="1"/>
</dbReference>
<sequence length="105" mass="11625">MQAAMHVAQRHCSAELERYGQCVASNPTDWQHSCHNLKVQLAQCTSTHPAIRRIRLACSPEFSAFEACLEKHPGDVLHCQDFIQAFVSCAERVDVTSGTVLQGQS</sequence>
<dbReference type="PANTHER" id="PTHR47106">
    <property type="entry name" value="COILED-COIL-HELIX-COILED-COIL-HELIX DOMAIN-CONTAINING PROTEIN 5"/>
    <property type="match status" value="1"/>
</dbReference>
<evidence type="ECO:0000313" key="5">
    <source>
        <dbReference type="Proteomes" id="UP000694388"/>
    </source>
</evidence>
<dbReference type="SUPFAM" id="SSF47072">
    <property type="entry name" value="Cysteine alpha-hairpin motif"/>
    <property type="match status" value="1"/>
</dbReference>
<evidence type="ECO:0000313" key="4">
    <source>
        <dbReference type="Ensembl" id="ENSEBUP00000025222.1"/>
    </source>
</evidence>
<dbReference type="InterPro" id="IPR010625">
    <property type="entry name" value="CHCH"/>
</dbReference>
<feature type="domain" description="CHCH" evidence="2">
    <location>
        <begin position="58"/>
        <end position="91"/>
    </location>
</feature>
<evidence type="ECO:0000259" key="2">
    <source>
        <dbReference type="Pfam" id="PF06747"/>
    </source>
</evidence>
<dbReference type="GO" id="GO:0005758">
    <property type="term" value="C:mitochondrial intermembrane space"/>
    <property type="evidence" value="ECO:0007669"/>
    <property type="project" value="TreeGrafter"/>
</dbReference>
<dbReference type="InterPro" id="IPR009069">
    <property type="entry name" value="Cys_alpha_HP_mot_SF"/>
</dbReference>
<organism evidence="4 5">
    <name type="scientific">Eptatretus burgeri</name>
    <name type="common">Inshore hagfish</name>
    <dbReference type="NCBI Taxonomy" id="7764"/>
    <lineage>
        <taxon>Eukaryota</taxon>
        <taxon>Metazoa</taxon>
        <taxon>Chordata</taxon>
        <taxon>Craniata</taxon>
        <taxon>Vertebrata</taxon>
        <taxon>Cyclostomata</taxon>
        <taxon>Myxini</taxon>
        <taxon>Myxiniformes</taxon>
        <taxon>Myxinidae</taxon>
        <taxon>Eptatretinae</taxon>
        <taxon>Eptatretus</taxon>
    </lineage>
</organism>
<feature type="domain" description="IMS import disulfide relay-system CHCH-CHCH-like Cx9C" evidence="3">
    <location>
        <begin position="5"/>
        <end position="49"/>
    </location>
</feature>
<dbReference type="AlphaFoldDB" id="A0A8C4R5Y7"/>
<dbReference type="InterPro" id="IPR052848">
    <property type="entry name" value="CHCH_domain-containing_protein"/>
</dbReference>
<reference evidence="4" key="2">
    <citation type="submission" date="2025-09" db="UniProtKB">
        <authorList>
            <consortium name="Ensembl"/>
        </authorList>
    </citation>
    <scope>IDENTIFICATION</scope>
</reference>
<accession>A0A8C4R5Y7</accession>
<dbReference type="Gene3D" id="1.10.287.2900">
    <property type="match status" value="2"/>
</dbReference>
<reference evidence="4" key="1">
    <citation type="submission" date="2025-08" db="UniProtKB">
        <authorList>
            <consortium name="Ensembl"/>
        </authorList>
    </citation>
    <scope>IDENTIFICATION</scope>
</reference>
<keyword evidence="5" id="KW-1185">Reference proteome</keyword>
<dbReference type="GO" id="GO:0045333">
    <property type="term" value="P:cellular respiration"/>
    <property type="evidence" value="ECO:0007669"/>
    <property type="project" value="TreeGrafter"/>
</dbReference>
<proteinExistence type="predicted"/>
<name>A0A8C4R5Y7_EPTBU</name>
<evidence type="ECO:0000259" key="3">
    <source>
        <dbReference type="Pfam" id="PF16860"/>
    </source>
</evidence>
<keyword evidence="1" id="KW-1015">Disulfide bond</keyword>
<dbReference type="PROSITE" id="PS51808">
    <property type="entry name" value="CHCH"/>
    <property type="match status" value="1"/>
</dbReference>
<evidence type="ECO:0000256" key="1">
    <source>
        <dbReference type="ARBA" id="ARBA00023157"/>
    </source>
</evidence>